<evidence type="ECO:0000256" key="14">
    <source>
        <dbReference type="SAM" id="MobiDB-lite"/>
    </source>
</evidence>
<comment type="similarity">
    <text evidence="12">Belongs to the class I-like SAM-binding methyltransferase superfamily. Glycine N-methyltransferase family.</text>
</comment>
<feature type="binding site" evidence="13">
    <location>
        <begin position="110"/>
        <end position="111"/>
    </location>
    <ligand>
        <name>S-adenosyl-L-methionine</name>
        <dbReference type="ChEBI" id="CHEBI:59789"/>
    </ligand>
</feature>
<feature type="binding site" evidence="13">
    <location>
        <position position="62"/>
    </location>
    <ligand>
        <name>S-adenosyl-L-methionine</name>
        <dbReference type="ChEBI" id="CHEBI:59789"/>
    </ligand>
</feature>
<evidence type="ECO:0000313" key="16">
    <source>
        <dbReference type="EMBL" id="CAB3241278.1"/>
    </source>
</evidence>
<keyword evidence="6" id="KW-0597">Phosphoprotein</keyword>
<dbReference type="GO" id="GO:0017174">
    <property type="term" value="F:glycine N-methyltransferase activity"/>
    <property type="evidence" value="ECO:0007669"/>
    <property type="project" value="UniProtKB-EC"/>
</dbReference>
<dbReference type="GO" id="GO:0006730">
    <property type="term" value="P:one-carbon metabolic process"/>
    <property type="evidence" value="ECO:0007669"/>
    <property type="project" value="TreeGrafter"/>
</dbReference>
<reference evidence="16 17" key="1">
    <citation type="submission" date="2020-04" db="EMBL/GenBank/DDBJ databases">
        <authorList>
            <person name="Wallbank WR R."/>
            <person name="Pardo Diaz C."/>
            <person name="Kozak K."/>
            <person name="Martin S."/>
            <person name="Jiggins C."/>
            <person name="Moest M."/>
            <person name="Warren A I."/>
            <person name="Byers J.R.P. K."/>
            <person name="Montejo-Kovacevich G."/>
            <person name="Yen C E."/>
        </authorList>
    </citation>
    <scope>NUCLEOTIDE SEQUENCE [LARGE SCALE GENOMIC DNA]</scope>
</reference>
<dbReference type="PIRSF" id="PIRSF000385">
    <property type="entry name" value="Gly_N-mtase"/>
    <property type="match status" value="1"/>
</dbReference>
<keyword evidence="7 12" id="KW-0489">Methyltransferase</keyword>
<keyword evidence="9 12" id="KW-0949">S-adenosyl-L-methionine</keyword>
<feature type="region of interest" description="Disordered" evidence="14">
    <location>
        <begin position="1"/>
        <end position="24"/>
    </location>
</feature>
<evidence type="ECO:0000256" key="5">
    <source>
        <dbReference type="ARBA" id="ARBA00022490"/>
    </source>
</evidence>
<feature type="binding site" evidence="13">
    <location>
        <position position="38"/>
    </location>
    <ligand>
        <name>S-adenosyl-L-methionine</name>
        <dbReference type="ChEBI" id="CHEBI:59789"/>
    </ligand>
</feature>
<dbReference type="InterPro" id="IPR025714">
    <property type="entry name" value="Methyltranfer_dom"/>
</dbReference>
<evidence type="ECO:0000256" key="11">
    <source>
        <dbReference type="ARBA" id="ARBA00048261"/>
    </source>
</evidence>
<dbReference type="GO" id="GO:0005829">
    <property type="term" value="C:cytosol"/>
    <property type="evidence" value="ECO:0007669"/>
    <property type="project" value="TreeGrafter"/>
</dbReference>
<evidence type="ECO:0000313" key="17">
    <source>
        <dbReference type="Proteomes" id="UP000494106"/>
    </source>
</evidence>
<dbReference type="GO" id="GO:0042802">
    <property type="term" value="F:identical protein binding"/>
    <property type="evidence" value="ECO:0007669"/>
    <property type="project" value="TreeGrafter"/>
</dbReference>
<evidence type="ECO:0000256" key="3">
    <source>
        <dbReference type="ARBA" id="ARBA00011999"/>
    </source>
</evidence>
<organism evidence="16 17">
    <name type="scientific">Arctia plantaginis</name>
    <name type="common">Wood tiger moth</name>
    <name type="synonym">Phalaena plantaginis</name>
    <dbReference type="NCBI Taxonomy" id="874455"/>
    <lineage>
        <taxon>Eukaryota</taxon>
        <taxon>Metazoa</taxon>
        <taxon>Ecdysozoa</taxon>
        <taxon>Arthropoda</taxon>
        <taxon>Hexapoda</taxon>
        <taxon>Insecta</taxon>
        <taxon>Pterygota</taxon>
        <taxon>Neoptera</taxon>
        <taxon>Endopterygota</taxon>
        <taxon>Lepidoptera</taxon>
        <taxon>Glossata</taxon>
        <taxon>Ditrysia</taxon>
        <taxon>Noctuoidea</taxon>
        <taxon>Erebidae</taxon>
        <taxon>Arctiinae</taxon>
        <taxon>Arctia</taxon>
    </lineage>
</organism>
<evidence type="ECO:0000256" key="13">
    <source>
        <dbReference type="PIRSR" id="PIRSR000385-2"/>
    </source>
</evidence>
<gene>
    <name evidence="16" type="ORF">APLA_LOCUS8512</name>
</gene>
<dbReference type="GO" id="GO:0046498">
    <property type="term" value="P:S-adenosylhomocysteine metabolic process"/>
    <property type="evidence" value="ECO:0007669"/>
    <property type="project" value="TreeGrafter"/>
</dbReference>
<dbReference type="GO" id="GO:1901052">
    <property type="term" value="P:sarcosine metabolic process"/>
    <property type="evidence" value="ECO:0007669"/>
    <property type="project" value="TreeGrafter"/>
</dbReference>
<comment type="catalytic activity">
    <reaction evidence="11">
        <text>glycine + S-adenosyl-L-methionine = sarcosine + S-adenosyl-L-homocysteine + H(+)</text>
        <dbReference type="Rhea" id="RHEA:19937"/>
        <dbReference type="ChEBI" id="CHEBI:15378"/>
        <dbReference type="ChEBI" id="CHEBI:57305"/>
        <dbReference type="ChEBI" id="CHEBI:57433"/>
        <dbReference type="ChEBI" id="CHEBI:57856"/>
        <dbReference type="ChEBI" id="CHEBI:59789"/>
        <dbReference type="EC" id="2.1.1.20"/>
    </reaction>
    <physiologicalReaction direction="left-to-right" evidence="11">
        <dbReference type="Rhea" id="RHEA:19938"/>
    </physiologicalReaction>
</comment>
<dbReference type="GO" id="GO:0016594">
    <property type="term" value="F:glycine binding"/>
    <property type="evidence" value="ECO:0007669"/>
    <property type="project" value="TreeGrafter"/>
</dbReference>
<dbReference type="Gene3D" id="3.40.50.150">
    <property type="entry name" value="Vaccinia Virus protein VP39"/>
    <property type="match status" value="1"/>
</dbReference>
<dbReference type="SUPFAM" id="SSF53335">
    <property type="entry name" value="S-adenosyl-L-methionine-dependent methyltransferases"/>
    <property type="match status" value="1"/>
</dbReference>
<dbReference type="Gene3D" id="3.30.46.10">
    <property type="entry name" value="Glycine N-methyltransferase, chain A, domain 1"/>
    <property type="match status" value="1"/>
</dbReference>
<evidence type="ECO:0000259" key="15">
    <source>
        <dbReference type="Pfam" id="PF13847"/>
    </source>
</evidence>
<keyword evidence="17" id="KW-1185">Reference proteome</keyword>
<dbReference type="PROSITE" id="PS51600">
    <property type="entry name" value="SAM_GNMT"/>
    <property type="match status" value="1"/>
</dbReference>
<dbReference type="Pfam" id="PF13847">
    <property type="entry name" value="Methyltransf_31"/>
    <property type="match status" value="1"/>
</dbReference>
<dbReference type="GO" id="GO:0005542">
    <property type="term" value="F:folic acid binding"/>
    <property type="evidence" value="ECO:0007669"/>
    <property type="project" value="UniProtKB-KW"/>
</dbReference>
<dbReference type="InterPro" id="IPR014369">
    <property type="entry name" value="Gly/Sar_N_MeTrfase"/>
</dbReference>
<dbReference type="GO" id="GO:0051289">
    <property type="term" value="P:protein homotetramerization"/>
    <property type="evidence" value="ECO:0007669"/>
    <property type="project" value="TreeGrafter"/>
</dbReference>
<dbReference type="GO" id="GO:0006111">
    <property type="term" value="P:regulation of gluconeogenesis"/>
    <property type="evidence" value="ECO:0007669"/>
    <property type="project" value="TreeGrafter"/>
</dbReference>
<name>A0A8S1A2W2_ARCPL</name>
<dbReference type="AlphaFoldDB" id="A0A8S1A2W2"/>
<evidence type="ECO:0000256" key="10">
    <source>
        <dbReference type="ARBA" id="ARBA00022954"/>
    </source>
</evidence>
<comment type="caution">
    <text evidence="16">The sequence shown here is derived from an EMBL/GenBank/DDBJ whole genome shotgun (WGS) entry which is preliminary data.</text>
</comment>
<evidence type="ECO:0000256" key="6">
    <source>
        <dbReference type="ARBA" id="ARBA00022553"/>
    </source>
</evidence>
<feature type="binding site" evidence="13">
    <location>
        <position position="83"/>
    </location>
    <ligand>
        <name>S-adenosyl-L-methionine</name>
        <dbReference type="ChEBI" id="CHEBI:59789"/>
    </ligand>
</feature>
<evidence type="ECO:0000256" key="12">
    <source>
        <dbReference type="PIRNR" id="PIRNR000385"/>
    </source>
</evidence>
<dbReference type="InterPro" id="IPR029063">
    <property type="entry name" value="SAM-dependent_MTases_sf"/>
</dbReference>
<feature type="domain" description="Methyltransferase" evidence="15">
    <location>
        <begin position="57"/>
        <end position="173"/>
    </location>
</feature>
<accession>A0A8S1A2W2</accession>
<dbReference type="GO" id="GO:1904047">
    <property type="term" value="F:S-adenosyl-L-methionine binding"/>
    <property type="evidence" value="ECO:0007669"/>
    <property type="project" value="TreeGrafter"/>
</dbReference>
<dbReference type="OrthoDB" id="6329284at2759"/>
<dbReference type="CDD" id="cd02440">
    <property type="entry name" value="AdoMet_MTases"/>
    <property type="match status" value="1"/>
</dbReference>
<protein>
    <recommendedName>
        <fullName evidence="4">Glycine N-methyltransferase</fullName>
        <ecNumber evidence="3">2.1.1.20</ecNumber>
    </recommendedName>
</protein>
<dbReference type="GO" id="GO:0046500">
    <property type="term" value="P:S-adenosylmethionine metabolic process"/>
    <property type="evidence" value="ECO:0007669"/>
    <property type="project" value="TreeGrafter"/>
</dbReference>
<dbReference type="EC" id="2.1.1.20" evidence="3"/>
<comment type="subunit">
    <text evidence="2">Homotetramer.</text>
</comment>
<sequence length="277" mass="31823">MSAAQDDQQQSEEPHSNGNPYSDDNVARICGSYIDIRRIKYYKDTLTGILRKHGCNRILDAACGTGIDSMMLIEEGFKVVSVDDSEKMLKYALRAREEKKYDEWIIEKGNWESLPSDLEAFLPEIQFDAIFCLGNSFAHVLDEHGDQRTQKLCLKNFNKCLKPGGLLFIDHRNFDDILNGGSVPNHSIYYDWHQIKSTVMLDSGKPKTVTLQYYVQENTGMIEFSLSLYLHKLENFTKMLDEAFDNRAKHDIYADFKPMGQVPVPGFYIHVLEKSKE</sequence>
<feature type="binding site" evidence="13">
    <location>
        <position position="21"/>
    </location>
    <ligand>
        <name>S-adenosyl-L-methionine</name>
        <dbReference type="ChEBI" id="CHEBI:59789"/>
    </ligand>
</feature>
<dbReference type="PANTHER" id="PTHR16458:SF2">
    <property type="entry name" value="GLYCINE N-METHYLTRANSFERASE"/>
    <property type="match status" value="1"/>
</dbReference>
<dbReference type="FunFam" id="3.40.50.150:FF:000113">
    <property type="entry name" value="Glycine N-methyltransferase"/>
    <property type="match status" value="1"/>
</dbReference>
<evidence type="ECO:0000256" key="4">
    <source>
        <dbReference type="ARBA" id="ARBA00019972"/>
    </source>
</evidence>
<evidence type="ECO:0000256" key="2">
    <source>
        <dbReference type="ARBA" id="ARBA00011881"/>
    </source>
</evidence>
<evidence type="ECO:0000256" key="1">
    <source>
        <dbReference type="ARBA" id="ARBA00004496"/>
    </source>
</evidence>
<feature type="binding site" evidence="13">
    <location>
        <position position="133"/>
    </location>
    <ligand>
        <name>S-adenosyl-L-methionine</name>
        <dbReference type="ChEBI" id="CHEBI:59789"/>
    </ligand>
</feature>
<dbReference type="Proteomes" id="UP000494106">
    <property type="component" value="Unassembled WGS sequence"/>
</dbReference>
<keyword evidence="5" id="KW-0963">Cytoplasm</keyword>
<proteinExistence type="inferred from homology"/>
<comment type="subcellular location">
    <subcellularLocation>
        <location evidence="1">Cytoplasm</location>
    </subcellularLocation>
</comment>
<keyword evidence="10" id="KW-0290">Folate-binding</keyword>
<evidence type="ECO:0000256" key="9">
    <source>
        <dbReference type="ARBA" id="ARBA00022691"/>
    </source>
</evidence>
<dbReference type="EMBL" id="CADEBC010000508">
    <property type="protein sequence ID" value="CAB3241278.1"/>
    <property type="molecule type" value="Genomic_DNA"/>
</dbReference>
<evidence type="ECO:0000256" key="8">
    <source>
        <dbReference type="ARBA" id="ARBA00022679"/>
    </source>
</evidence>
<keyword evidence="8 12" id="KW-0808">Transferase</keyword>
<evidence type="ECO:0000256" key="7">
    <source>
        <dbReference type="ARBA" id="ARBA00022603"/>
    </source>
</evidence>
<dbReference type="PANTHER" id="PTHR16458">
    <property type="entry name" value="GLYCINE N-METHYLTRANSFERASE"/>
    <property type="match status" value="1"/>
</dbReference>
<dbReference type="GO" id="GO:0032259">
    <property type="term" value="P:methylation"/>
    <property type="evidence" value="ECO:0007669"/>
    <property type="project" value="UniProtKB-KW"/>
</dbReference>